<evidence type="ECO:0000256" key="7">
    <source>
        <dbReference type="RuleBase" id="RU003830"/>
    </source>
</evidence>
<dbReference type="PIRSF" id="PIRSF002134">
    <property type="entry name" value="Ribosomal_S13"/>
    <property type="match status" value="1"/>
</dbReference>
<dbReference type="InterPro" id="IPR019977">
    <property type="entry name" value="Ribosomal_uS13_archaeal"/>
</dbReference>
<dbReference type="PROSITE" id="PS50159">
    <property type="entry name" value="RIBOSOMAL_S13_2"/>
    <property type="match status" value="1"/>
</dbReference>
<dbReference type="PANTHER" id="PTHR10871">
    <property type="entry name" value="30S RIBOSOMAL PROTEIN S13/40S RIBOSOMAL PROTEIN S18"/>
    <property type="match status" value="1"/>
</dbReference>
<evidence type="ECO:0000256" key="4">
    <source>
        <dbReference type="ARBA" id="ARBA00022980"/>
    </source>
</evidence>
<feature type="compositionally biased region" description="Basic and acidic residues" evidence="8">
    <location>
        <begin position="143"/>
        <end position="158"/>
    </location>
</feature>
<sequence>MRIANTDLDGKKSVQYGLIGIKGIGRRAAKIITLNSAVDPKAILGYVSDADTERLQSSVDNISTILPSWMVNKQNDIMSGEDKHLIGTDVLLGLNEDLNTMKKMRSYKGLRHERGLRVRGQRSRSTGRRGRTVGVSRATLQAKPKEAEKKEETKGAGK</sequence>
<accession>A0A0P8A6X1</accession>
<feature type="compositionally biased region" description="Basic residues" evidence="8">
    <location>
        <begin position="117"/>
        <end position="131"/>
    </location>
</feature>
<evidence type="ECO:0000256" key="6">
    <source>
        <dbReference type="HAMAP-Rule" id="MF_01315"/>
    </source>
</evidence>
<dbReference type="GO" id="GO:0005829">
    <property type="term" value="C:cytosol"/>
    <property type="evidence" value="ECO:0007669"/>
    <property type="project" value="TreeGrafter"/>
</dbReference>
<dbReference type="InterPro" id="IPR018269">
    <property type="entry name" value="Ribosomal_uS13_CS"/>
</dbReference>
<reference evidence="9 10" key="1">
    <citation type="submission" date="2015-09" db="EMBL/GenBank/DDBJ databases">
        <title>A metagenomics-based metabolic model of nitrate-dependent anaerobic oxidation of methane by Methanoperedens-like archaea.</title>
        <authorList>
            <person name="Arshad A."/>
            <person name="Speth D.R."/>
            <person name="De Graaf R.M."/>
            <person name="Op Den Camp H.J."/>
            <person name="Jetten M.S."/>
            <person name="Welte C.U."/>
        </authorList>
    </citation>
    <scope>NUCLEOTIDE SEQUENCE [LARGE SCALE GENOMIC DNA]</scope>
</reference>
<dbReference type="InterPro" id="IPR001892">
    <property type="entry name" value="Ribosomal_uS13"/>
</dbReference>
<keyword evidence="5 6" id="KW-0687">Ribonucleoprotein</keyword>
<evidence type="ECO:0000256" key="1">
    <source>
        <dbReference type="ARBA" id="ARBA00008080"/>
    </source>
</evidence>
<evidence type="ECO:0000256" key="5">
    <source>
        <dbReference type="ARBA" id="ARBA00023274"/>
    </source>
</evidence>
<dbReference type="NCBIfam" id="NF003140">
    <property type="entry name" value="PRK04053.1"/>
    <property type="match status" value="1"/>
</dbReference>
<comment type="caution">
    <text evidence="9">The sequence shown here is derived from an EMBL/GenBank/DDBJ whole genome shotgun (WGS) entry which is preliminary data.</text>
</comment>
<dbReference type="InterPro" id="IPR010979">
    <property type="entry name" value="Ribosomal_uS13-like_H2TH"/>
</dbReference>
<protein>
    <recommendedName>
        <fullName evidence="6">Small ribosomal subunit protein uS13</fullName>
    </recommendedName>
</protein>
<evidence type="ECO:0000313" key="9">
    <source>
        <dbReference type="EMBL" id="KPQ42342.1"/>
    </source>
</evidence>
<keyword evidence="4 6" id="KW-0689">Ribosomal protein</keyword>
<gene>
    <name evidence="9" type="primary">rps13p</name>
    <name evidence="6" type="synonym">rps13</name>
    <name evidence="9" type="ORF">MPEBLZ_03059</name>
</gene>
<dbReference type="PROSITE" id="PS00646">
    <property type="entry name" value="RIBOSOMAL_S13_1"/>
    <property type="match status" value="1"/>
</dbReference>
<keyword evidence="3 6" id="KW-0694">RNA-binding</keyword>
<evidence type="ECO:0000313" key="10">
    <source>
        <dbReference type="Proteomes" id="UP000050360"/>
    </source>
</evidence>
<name>A0A0P8A6X1_9EURY</name>
<dbReference type="NCBIfam" id="TIGR03629">
    <property type="entry name" value="uS13_arch"/>
    <property type="match status" value="1"/>
</dbReference>
<dbReference type="Proteomes" id="UP000050360">
    <property type="component" value="Unassembled WGS sequence"/>
</dbReference>
<dbReference type="SUPFAM" id="SSF46946">
    <property type="entry name" value="S13-like H2TH domain"/>
    <property type="match status" value="1"/>
</dbReference>
<dbReference type="GO" id="GO:0015935">
    <property type="term" value="C:small ribosomal subunit"/>
    <property type="evidence" value="ECO:0007669"/>
    <property type="project" value="TreeGrafter"/>
</dbReference>
<proteinExistence type="inferred from homology"/>
<dbReference type="Pfam" id="PF00416">
    <property type="entry name" value="Ribosomal_S13"/>
    <property type="match status" value="1"/>
</dbReference>
<comment type="subunit">
    <text evidence="6">Part of the 30S ribosomal subunit. Forms a loose heterodimer with protein S19. Forms two bridges to the 50S subunit in the 70S ribosome.</text>
</comment>
<dbReference type="HAMAP" id="MF_01315">
    <property type="entry name" value="Ribosomal_uS13"/>
    <property type="match status" value="1"/>
</dbReference>
<comment type="function">
    <text evidence="6">Located at the top of the head of the 30S subunit, it contacts several helices of the 16S rRNA. In the 70S ribosome it contacts the 23S rRNA (bridge B1a) and protein L5 of the 50S subunit (bridge B1b), connecting the 2 subunits; these bridges are implicated in subunit movement.</text>
</comment>
<evidence type="ECO:0000256" key="3">
    <source>
        <dbReference type="ARBA" id="ARBA00022884"/>
    </source>
</evidence>
<dbReference type="InterPro" id="IPR027437">
    <property type="entry name" value="Rbsml_uS13_C"/>
</dbReference>
<dbReference type="Gene3D" id="1.10.8.50">
    <property type="match status" value="1"/>
</dbReference>
<dbReference type="PANTHER" id="PTHR10871:SF3">
    <property type="entry name" value="SMALL RIBOSOMAL SUBUNIT PROTEIN US13"/>
    <property type="match status" value="1"/>
</dbReference>
<feature type="region of interest" description="Disordered" evidence="8">
    <location>
        <begin position="111"/>
        <end position="158"/>
    </location>
</feature>
<dbReference type="Gene3D" id="4.10.910.10">
    <property type="entry name" value="30s ribosomal protein s13, domain 2"/>
    <property type="match status" value="1"/>
</dbReference>
<keyword evidence="2 6" id="KW-0699">rRNA-binding</keyword>
<dbReference type="GO" id="GO:0006412">
    <property type="term" value="P:translation"/>
    <property type="evidence" value="ECO:0007669"/>
    <property type="project" value="UniProtKB-UniRule"/>
</dbReference>
<dbReference type="GO" id="GO:0003735">
    <property type="term" value="F:structural constituent of ribosome"/>
    <property type="evidence" value="ECO:0007669"/>
    <property type="project" value="InterPro"/>
</dbReference>
<comment type="similarity">
    <text evidence="1 6 7">Belongs to the universal ribosomal protein uS13 family.</text>
</comment>
<organism evidence="9 10">
    <name type="scientific">Candidatus Methanoperedens nitratireducens</name>
    <dbReference type="NCBI Taxonomy" id="1392998"/>
    <lineage>
        <taxon>Archaea</taxon>
        <taxon>Methanobacteriati</taxon>
        <taxon>Methanobacteriota</taxon>
        <taxon>Stenosarchaea group</taxon>
        <taxon>Methanomicrobia</taxon>
        <taxon>Methanosarcinales</taxon>
        <taxon>ANME-2 cluster</taxon>
        <taxon>Candidatus Methanoperedentaceae</taxon>
        <taxon>Candidatus Methanoperedens</taxon>
    </lineage>
</organism>
<dbReference type="AlphaFoldDB" id="A0A0P8A6X1"/>
<dbReference type="GO" id="GO:0019843">
    <property type="term" value="F:rRNA binding"/>
    <property type="evidence" value="ECO:0007669"/>
    <property type="project" value="UniProtKB-UniRule"/>
</dbReference>
<evidence type="ECO:0000256" key="2">
    <source>
        <dbReference type="ARBA" id="ARBA00022730"/>
    </source>
</evidence>
<evidence type="ECO:0000256" key="8">
    <source>
        <dbReference type="SAM" id="MobiDB-lite"/>
    </source>
</evidence>
<dbReference type="EMBL" id="LKCM01000237">
    <property type="protein sequence ID" value="KPQ42342.1"/>
    <property type="molecule type" value="Genomic_DNA"/>
</dbReference>